<dbReference type="KEGG" id="psco:LY89DRAFT_536512"/>
<dbReference type="Pfam" id="PF00071">
    <property type="entry name" value="Ras"/>
    <property type="match status" value="1"/>
</dbReference>
<dbReference type="InterPro" id="IPR027417">
    <property type="entry name" value="P-loop_NTPase"/>
</dbReference>
<evidence type="ECO:0000256" key="7">
    <source>
        <dbReference type="ARBA" id="ARBA00023136"/>
    </source>
</evidence>
<dbReference type="Proteomes" id="UP000070700">
    <property type="component" value="Unassembled WGS sequence"/>
</dbReference>
<dbReference type="EC" id="3.6.5.2" evidence="2"/>
<organism evidence="8 9">
    <name type="scientific">Mollisia scopiformis</name>
    <name type="common">Conifer needle endophyte fungus</name>
    <name type="synonym">Phialocephala scopiformis</name>
    <dbReference type="NCBI Taxonomy" id="149040"/>
    <lineage>
        <taxon>Eukaryota</taxon>
        <taxon>Fungi</taxon>
        <taxon>Dikarya</taxon>
        <taxon>Ascomycota</taxon>
        <taxon>Pezizomycotina</taxon>
        <taxon>Leotiomycetes</taxon>
        <taxon>Helotiales</taxon>
        <taxon>Mollisiaceae</taxon>
        <taxon>Mollisia</taxon>
    </lineage>
</organism>
<dbReference type="GO" id="GO:0005886">
    <property type="term" value="C:plasma membrane"/>
    <property type="evidence" value="ECO:0007669"/>
    <property type="project" value="UniProtKB-SubCell"/>
</dbReference>
<proteinExistence type="predicted"/>
<dbReference type="RefSeq" id="XP_018065361.1">
    <property type="nucleotide sequence ID" value="XM_018208106.1"/>
</dbReference>
<dbReference type="FunFam" id="3.40.50.300:FF:000343">
    <property type="entry name" value="Ras family gtpase"/>
    <property type="match status" value="1"/>
</dbReference>
<dbReference type="PROSITE" id="PS51420">
    <property type="entry name" value="RHO"/>
    <property type="match status" value="1"/>
</dbReference>
<dbReference type="GeneID" id="28817832"/>
<dbReference type="OrthoDB" id="5976022at2759"/>
<dbReference type="InterPro" id="IPR001806">
    <property type="entry name" value="Small_GTPase"/>
</dbReference>
<dbReference type="GO" id="GO:0007165">
    <property type="term" value="P:signal transduction"/>
    <property type="evidence" value="ECO:0007669"/>
    <property type="project" value="InterPro"/>
</dbReference>
<dbReference type="STRING" id="149040.A0A194WST3"/>
<feature type="non-terminal residue" evidence="8">
    <location>
        <position position="1"/>
    </location>
</feature>
<sequence>LYRLVVLGDGGVGKTAMVIQLTMNHFVETYDPTIEDTYRKQLDINGKSCMLEVLDTAGQEEYTALREQWIRDSEGAVLVYSITSRSSFRRIQRFNAQVLHVKGVEKFPILLVGNKSDRVTEREVSTQEGYALARELGCEFTESSAKNRKHIQESFMDIVRQVQKYRLQ</sequence>
<dbReference type="AlphaFoldDB" id="A0A194WST3"/>
<dbReference type="SMART" id="SM00174">
    <property type="entry name" value="RHO"/>
    <property type="match status" value="1"/>
</dbReference>
<dbReference type="SMART" id="SM00173">
    <property type="entry name" value="RAS"/>
    <property type="match status" value="1"/>
</dbReference>
<keyword evidence="6" id="KW-0342">GTP-binding</keyword>
<dbReference type="NCBIfam" id="TIGR00231">
    <property type="entry name" value="small_GTP"/>
    <property type="match status" value="1"/>
</dbReference>
<keyword evidence="4" id="KW-0547">Nucleotide-binding</keyword>
<reference evidence="8 9" key="1">
    <citation type="submission" date="2015-10" db="EMBL/GenBank/DDBJ databases">
        <title>Full genome of DAOMC 229536 Phialocephala scopiformis, a fungal endophyte of spruce producing the potent anti-insectan compound rugulosin.</title>
        <authorList>
            <consortium name="DOE Joint Genome Institute"/>
            <person name="Walker A.K."/>
            <person name="Frasz S.L."/>
            <person name="Seifert K.A."/>
            <person name="Miller J.D."/>
            <person name="Mondo S.J."/>
            <person name="Labutti K."/>
            <person name="Lipzen A."/>
            <person name="Dockter R."/>
            <person name="Kennedy M."/>
            <person name="Grigoriev I.V."/>
            <person name="Spatafora J.W."/>
        </authorList>
    </citation>
    <scope>NUCLEOTIDE SEQUENCE [LARGE SCALE GENOMIC DNA]</scope>
    <source>
        <strain evidence="8 9">CBS 120377</strain>
    </source>
</reference>
<name>A0A194WST3_MOLSC</name>
<keyword evidence="9" id="KW-1185">Reference proteome</keyword>
<protein>
    <recommendedName>
        <fullName evidence="2">small monomeric GTPase</fullName>
        <ecNumber evidence="2">3.6.5.2</ecNumber>
    </recommendedName>
</protein>
<accession>A0A194WST3</accession>
<keyword evidence="5" id="KW-0378">Hydrolase</keyword>
<evidence type="ECO:0000256" key="6">
    <source>
        <dbReference type="ARBA" id="ARBA00023134"/>
    </source>
</evidence>
<dbReference type="PRINTS" id="PR00449">
    <property type="entry name" value="RASTRNSFRMNG"/>
</dbReference>
<dbReference type="InterPro" id="IPR005225">
    <property type="entry name" value="Small_GTP-bd"/>
</dbReference>
<evidence type="ECO:0000313" key="8">
    <source>
        <dbReference type="EMBL" id="KUJ11006.1"/>
    </source>
</evidence>
<gene>
    <name evidence="8" type="ORF">LY89DRAFT_536512</name>
</gene>
<dbReference type="Gene3D" id="3.40.50.300">
    <property type="entry name" value="P-loop containing nucleotide triphosphate hydrolases"/>
    <property type="match status" value="1"/>
</dbReference>
<dbReference type="InParanoid" id="A0A194WST3"/>
<dbReference type="PROSITE" id="PS51419">
    <property type="entry name" value="RAB"/>
    <property type="match status" value="1"/>
</dbReference>
<evidence type="ECO:0000256" key="5">
    <source>
        <dbReference type="ARBA" id="ARBA00022801"/>
    </source>
</evidence>
<keyword evidence="3" id="KW-1003">Cell membrane</keyword>
<evidence type="ECO:0000256" key="2">
    <source>
        <dbReference type="ARBA" id="ARBA00011984"/>
    </source>
</evidence>
<dbReference type="SMART" id="SM00175">
    <property type="entry name" value="RAB"/>
    <property type="match status" value="1"/>
</dbReference>
<dbReference type="EMBL" id="KQ947427">
    <property type="protein sequence ID" value="KUJ11006.1"/>
    <property type="molecule type" value="Genomic_DNA"/>
</dbReference>
<evidence type="ECO:0000256" key="3">
    <source>
        <dbReference type="ARBA" id="ARBA00022475"/>
    </source>
</evidence>
<evidence type="ECO:0000313" key="9">
    <source>
        <dbReference type="Proteomes" id="UP000070700"/>
    </source>
</evidence>
<dbReference type="InterPro" id="IPR020849">
    <property type="entry name" value="Small_GTPase_Ras-type"/>
</dbReference>
<feature type="non-terminal residue" evidence="8">
    <location>
        <position position="168"/>
    </location>
</feature>
<dbReference type="SUPFAM" id="SSF52540">
    <property type="entry name" value="P-loop containing nucleoside triphosphate hydrolases"/>
    <property type="match status" value="1"/>
</dbReference>
<dbReference type="PROSITE" id="PS51421">
    <property type="entry name" value="RAS"/>
    <property type="match status" value="1"/>
</dbReference>
<dbReference type="GO" id="GO:0003925">
    <property type="term" value="F:G protein activity"/>
    <property type="evidence" value="ECO:0007669"/>
    <property type="project" value="UniProtKB-EC"/>
</dbReference>
<keyword evidence="7" id="KW-0472">Membrane</keyword>
<dbReference type="GO" id="GO:0005525">
    <property type="term" value="F:GTP binding"/>
    <property type="evidence" value="ECO:0007669"/>
    <property type="project" value="UniProtKB-KW"/>
</dbReference>
<comment type="subcellular location">
    <subcellularLocation>
        <location evidence="1">Cell membrane</location>
    </subcellularLocation>
</comment>
<dbReference type="PANTHER" id="PTHR24070">
    <property type="entry name" value="RAS, DI-RAS, AND RHEB FAMILY MEMBERS OF SMALL GTPASE SUPERFAMILY"/>
    <property type="match status" value="1"/>
</dbReference>
<evidence type="ECO:0000256" key="4">
    <source>
        <dbReference type="ARBA" id="ARBA00022741"/>
    </source>
</evidence>
<evidence type="ECO:0000256" key="1">
    <source>
        <dbReference type="ARBA" id="ARBA00004236"/>
    </source>
</evidence>